<name>A0ABR3INW4_LOXSC</name>
<keyword evidence="3" id="KW-1185">Reference proteome</keyword>
<comment type="caution">
    <text evidence="2">The sequence shown here is derived from an EMBL/GenBank/DDBJ whole genome shotgun (WGS) entry which is preliminary data.</text>
</comment>
<dbReference type="Pfam" id="PF03372">
    <property type="entry name" value="Exo_endo_phos"/>
    <property type="match status" value="1"/>
</dbReference>
<reference evidence="2 3" key="1">
    <citation type="submission" date="2024-06" db="EMBL/GenBank/DDBJ databases">
        <title>A chromosome-level genome assembly of beet webworm, Loxostege sticticalis.</title>
        <authorList>
            <person name="Zhang Y."/>
        </authorList>
    </citation>
    <scope>NUCLEOTIDE SEQUENCE [LARGE SCALE GENOMIC DNA]</scope>
    <source>
        <strain evidence="2">AQ026</strain>
        <tissue evidence="2">Whole body</tissue>
    </source>
</reference>
<proteinExistence type="predicted"/>
<accession>A0ABR3INW4</accession>
<feature type="domain" description="Endonuclease/exonuclease/phosphatase" evidence="1">
    <location>
        <begin position="164"/>
        <end position="507"/>
    </location>
</feature>
<dbReference type="Proteomes" id="UP001549920">
    <property type="component" value="Unassembled WGS sequence"/>
</dbReference>
<dbReference type="PANTHER" id="PTHR12121">
    <property type="entry name" value="CARBON CATABOLITE REPRESSOR PROTEIN 4"/>
    <property type="match status" value="1"/>
</dbReference>
<evidence type="ECO:0000259" key="1">
    <source>
        <dbReference type="Pfam" id="PF03372"/>
    </source>
</evidence>
<dbReference type="InterPro" id="IPR036691">
    <property type="entry name" value="Endo/exonu/phosph_ase_sf"/>
</dbReference>
<organism evidence="2 3">
    <name type="scientific">Loxostege sticticalis</name>
    <name type="common">Beet webworm moth</name>
    <dbReference type="NCBI Taxonomy" id="481309"/>
    <lineage>
        <taxon>Eukaryota</taxon>
        <taxon>Metazoa</taxon>
        <taxon>Ecdysozoa</taxon>
        <taxon>Arthropoda</taxon>
        <taxon>Hexapoda</taxon>
        <taxon>Insecta</taxon>
        <taxon>Pterygota</taxon>
        <taxon>Neoptera</taxon>
        <taxon>Endopterygota</taxon>
        <taxon>Lepidoptera</taxon>
        <taxon>Glossata</taxon>
        <taxon>Ditrysia</taxon>
        <taxon>Pyraloidea</taxon>
        <taxon>Crambidae</taxon>
        <taxon>Pyraustinae</taxon>
        <taxon>Loxostege</taxon>
    </lineage>
</organism>
<dbReference type="Gene3D" id="3.60.10.10">
    <property type="entry name" value="Endonuclease/exonuclease/phosphatase"/>
    <property type="match status" value="1"/>
</dbReference>
<dbReference type="EMBL" id="JBEUOH010000001">
    <property type="protein sequence ID" value="KAL0902779.1"/>
    <property type="molecule type" value="Genomic_DNA"/>
</dbReference>
<gene>
    <name evidence="2" type="ORF">ABMA27_000579</name>
</gene>
<dbReference type="PANTHER" id="PTHR12121:SF34">
    <property type="entry name" value="PROTEIN ANGEL"/>
    <property type="match status" value="1"/>
</dbReference>
<dbReference type="InterPro" id="IPR050410">
    <property type="entry name" value="CCR4/nocturin_mRNA_transcr"/>
</dbReference>
<evidence type="ECO:0000313" key="2">
    <source>
        <dbReference type="EMBL" id="KAL0902780.1"/>
    </source>
</evidence>
<dbReference type="InterPro" id="IPR005135">
    <property type="entry name" value="Endo/exonuclease/phosphatase"/>
</dbReference>
<sequence>MQKLTPEIVNFCRYLRVTCDNNSYRSHVRKYLHFCIEKTCRIENSLGTLLLPPLFHSAIQSRLFASGKKRSRIKIPSLKSNEPKRTRQMSESLQPNLSHISYGGQFEVSAAEENIDWRSQCSESGSSTNSRASKVPSDFRVWESAGKKSDSADGSKPFRFRVVSYNVLAQYLLECHPYLYTECSPRNLKWNVRAARLYDEIVNLAPDILCLQEVQASHLDSFYSKFEDMGYYGIFKQKTGHRQDGCAIYFKRSVFEMEDHISVEFYQPELPILNRDNIGMMVKLVPRALPRSPIVVATTHLLYNPKRTDVRLAQLQVLLAEIDRFAYYTNARESGHLPIILTGDLNSTPDSAVIKLLDRGHVSASPFRDSSDWKRIGVTDNCQHLSVYLDRLEGKNSLHSNVKIYNSDYCSDAPPQFPIPDPSGCEHGELFNSGVIGHSLRLVSTYDKVKPDGSTEASTLQDYWVTVDYIYFSLCSSLKLVDRLRLPTSEECAVLGVLPNDVYGSDHLALAASFELRPYKSSL</sequence>
<dbReference type="EMBL" id="JBEUOH010000001">
    <property type="protein sequence ID" value="KAL0902780.1"/>
    <property type="molecule type" value="Genomic_DNA"/>
</dbReference>
<dbReference type="SUPFAM" id="SSF56219">
    <property type="entry name" value="DNase I-like"/>
    <property type="match status" value="1"/>
</dbReference>
<evidence type="ECO:0000313" key="3">
    <source>
        <dbReference type="Proteomes" id="UP001549920"/>
    </source>
</evidence>
<protein>
    <recommendedName>
        <fullName evidence="1">Endonuclease/exonuclease/phosphatase domain-containing protein</fullName>
    </recommendedName>
</protein>